<feature type="transmembrane region" description="Helical" evidence="7">
    <location>
        <begin position="127"/>
        <end position="145"/>
    </location>
</feature>
<feature type="transmembrane region" description="Helical" evidence="7">
    <location>
        <begin position="703"/>
        <end position="722"/>
    </location>
</feature>
<organism evidence="8">
    <name type="scientific">Medioppia subpectinata</name>
    <dbReference type="NCBI Taxonomy" id="1979941"/>
    <lineage>
        <taxon>Eukaryota</taxon>
        <taxon>Metazoa</taxon>
        <taxon>Ecdysozoa</taxon>
        <taxon>Arthropoda</taxon>
        <taxon>Chelicerata</taxon>
        <taxon>Arachnida</taxon>
        <taxon>Acari</taxon>
        <taxon>Acariformes</taxon>
        <taxon>Sarcoptiformes</taxon>
        <taxon>Oribatida</taxon>
        <taxon>Brachypylina</taxon>
        <taxon>Oppioidea</taxon>
        <taxon>Oppiidae</taxon>
        <taxon>Medioppia</taxon>
    </lineage>
</organism>
<feature type="transmembrane region" description="Helical" evidence="7">
    <location>
        <begin position="742"/>
        <end position="767"/>
    </location>
</feature>
<evidence type="ECO:0000256" key="4">
    <source>
        <dbReference type="ARBA" id="ARBA00022989"/>
    </source>
</evidence>
<feature type="transmembrane region" description="Helical" evidence="7">
    <location>
        <begin position="179"/>
        <end position="197"/>
    </location>
</feature>
<feature type="compositionally biased region" description="Basic and acidic residues" evidence="6">
    <location>
        <begin position="297"/>
        <end position="317"/>
    </location>
</feature>
<feature type="region of interest" description="Disordered" evidence="6">
    <location>
        <begin position="295"/>
        <end position="318"/>
    </location>
</feature>
<feature type="transmembrane region" description="Helical" evidence="7">
    <location>
        <begin position="36"/>
        <end position="59"/>
    </location>
</feature>
<keyword evidence="5 7" id="KW-0472">Membrane</keyword>
<evidence type="ECO:0000256" key="3">
    <source>
        <dbReference type="ARBA" id="ARBA00022692"/>
    </source>
</evidence>
<evidence type="ECO:0000256" key="5">
    <source>
        <dbReference type="ARBA" id="ARBA00023136"/>
    </source>
</evidence>
<evidence type="ECO:0000256" key="2">
    <source>
        <dbReference type="ARBA" id="ARBA00009773"/>
    </source>
</evidence>
<feature type="transmembrane region" description="Helical" evidence="7">
    <location>
        <begin position="204"/>
        <end position="221"/>
    </location>
</feature>
<accession>A0A7R9KEK8</accession>
<gene>
    <name evidence="8" type="ORF">OSB1V03_LOCUS951</name>
</gene>
<reference evidence="8" key="1">
    <citation type="submission" date="2020-11" db="EMBL/GenBank/DDBJ databases">
        <authorList>
            <person name="Tran Van P."/>
        </authorList>
    </citation>
    <scope>NUCLEOTIDE SEQUENCE</scope>
</reference>
<dbReference type="Proteomes" id="UP000759131">
    <property type="component" value="Unassembled WGS sequence"/>
</dbReference>
<dbReference type="PANTHER" id="PTHR21716:SF4">
    <property type="entry name" value="TRANSMEMBRANE PROTEIN 245"/>
    <property type="match status" value="1"/>
</dbReference>
<evidence type="ECO:0000313" key="8">
    <source>
        <dbReference type="EMBL" id="CAD7620465.1"/>
    </source>
</evidence>
<feature type="transmembrane region" description="Helical" evidence="7">
    <location>
        <begin position="569"/>
        <end position="587"/>
    </location>
</feature>
<keyword evidence="9" id="KW-1185">Reference proteome</keyword>
<comment type="subcellular location">
    <subcellularLocation>
        <location evidence="1">Membrane</location>
        <topology evidence="1">Multi-pass membrane protein</topology>
    </subcellularLocation>
</comment>
<evidence type="ECO:0000256" key="6">
    <source>
        <dbReference type="SAM" id="MobiDB-lite"/>
    </source>
</evidence>
<feature type="transmembrane region" description="Helical" evidence="7">
    <location>
        <begin position="672"/>
        <end position="696"/>
    </location>
</feature>
<feature type="transmembrane region" description="Helical" evidence="7">
    <location>
        <begin position="542"/>
        <end position="563"/>
    </location>
</feature>
<feature type="transmembrane region" description="Helical" evidence="7">
    <location>
        <begin position="646"/>
        <end position="666"/>
    </location>
</feature>
<feature type="transmembrane region" description="Helical" evidence="7">
    <location>
        <begin position="154"/>
        <end position="173"/>
    </location>
</feature>
<dbReference type="AlphaFoldDB" id="A0A7R9KEK8"/>
<keyword evidence="4 7" id="KW-1133">Transmembrane helix</keyword>
<dbReference type="EMBL" id="CAJPIZ010000245">
    <property type="protein sequence ID" value="CAG2100895.1"/>
    <property type="molecule type" value="Genomic_DNA"/>
</dbReference>
<feature type="transmembrane region" description="Helical" evidence="7">
    <location>
        <begin position="395"/>
        <end position="414"/>
    </location>
</feature>
<comment type="similarity">
    <text evidence="2">Belongs to the autoinducer-2 exporter (AI-2E) (TC 2.A.86) family.</text>
</comment>
<proteinExistence type="inferred from homology"/>
<feature type="transmembrane region" description="Helical" evidence="7">
    <location>
        <begin position="353"/>
        <end position="375"/>
    </location>
</feature>
<keyword evidence="3 7" id="KW-0812">Transmembrane</keyword>
<dbReference type="GO" id="GO:0016020">
    <property type="term" value="C:membrane"/>
    <property type="evidence" value="ECO:0007669"/>
    <property type="project" value="UniProtKB-SubCell"/>
</dbReference>
<dbReference type="InterPro" id="IPR002549">
    <property type="entry name" value="AI-2E-like"/>
</dbReference>
<evidence type="ECO:0000256" key="1">
    <source>
        <dbReference type="ARBA" id="ARBA00004141"/>
    </source>
</evidence>
<name>A0A7R9KEK8_9ACAR</name>
<sequence>MSGQSERQWMPTMRSPFVSFNDMFNLVHEKGLKAGFYNSIALIFLLFVIIIIYMCYWILQPFVRPLVWAILCGSALHPFKRQLILYSRKWITDLRRENTPITLGTVCLPFCIINSTTDSMVRFLMKYMKQILVIGFVMLLHNYFFNAMDTICEYLYIWLLSTIEWLSVIMWFWTHDDYTFPITSITIAYFIVLMFDWSLSTQEYFIWLSPFVLLLFSVHIICLFGTYGHILSTIIISIILIGLTKTIITGHMSPHASDETDGFVSFSIKIKNKVISLIKLVNNLIVNQDNEELVVDNDDHPNGEHEPQTDDNSEGKEVAFSPKEPLNVDKSSNTRRTSCISIKTNNEYQSNTYLFAVLWAVVIVQMWSHSSLIYLLPIPIIMDFVETSLNGLTSLSVISVTIISILFIGVFMSIQTLSYYPESSQLLPESLKGVDGMLDEMVRNGYEYGRQYIKNSVRNALNVDSNVTQSKAVEKQILEIWDRAYHLWLIRNTNETDSLPKKGPYDFDKLYNALKTLDLNLCFNIVKENIDTVVSVFDSVWLLLKGNFTLLFSAIAAVFSTLLGGGLGLMNLVFSFIIFMTALFYLLSASGEYYKPVELVNQIFPSEVTPNDINNSTPNLSANSKLGRAVEEAVNGVFAASLKMSAFYGLYTWLIHTLFDASIVYIPSVMAAMFGAIPFISAFWASFPTFLDLFFVQNQTTKAILLLITAYFPAFFVDSTIYSEIKSAGHPYLTGLAIAGGLFYLGFEGAFFGPFLLCCLFVAFNIYKDIMQESSVTAVPSDRTPHSTRRPKDSHKLLRMKSSYLN</sequence>
<dbReference type="PANTHER" id="PTHR21716">
    <property type="entry name" value="TRANSMEMBRANE PROTEIN"/>
    <property type="match status" value="1"/>
</dbReference>
<dbReference type="EMBL" id="OC854820">
    <property type="protein sequence ID" value="CAD7620465.1"/>
    <property type="molecule type" value="Genomic_DNA"/>
</dbReference>
<evidence type="ECO:0000313" key="9">
    <source>
        <dbReference type="Proteomes" id="UP000759131"/>
    </source>
</evidence>
<evidence type="ECO:0000256" key="7">
    <source>
        <dbReference type="SAM" id="Phobius"/>
    </source>
</evidence>
<evidence type="ECO:0008006" key="10">
    <source>
        <dbReference type="Google" id="ProtNLM"/>
    </source>
</evidence>
<dbReference type="OrthoDB" id="5970161at2759"/>
<protein>
    <recommendedName>
        <fullName evidence="10">Transmembrane protein</fullName>
    </recommendedName>
</protein>
<feature type="transmembrane region" description="Helical" evidence="7">
    <location>
        <begin position="227"/>
        <end position="248"/>
    </location>
</feature>